<proteinExistence type="predicted"/>
<name>A0ABQ5CHT1_9ASTR</name>
<dbReference type="SMART" id="SM00343">
    <property type="entry name" value="ZnF_C2HC"/>
    <property type="match status" value="1"/>
</dbReference>
<reference evidence="3" key="1">
    <citation type="journal article" date="2022" name="Int. J. Mol. Sci.">
        <title>Draft Genome of Tanacetum Coccineum: Genomic Comparison of Closely Related Tanacetum-Family Plants.</title>
        <authorList>
            <person name="Yamashiro T."/>
            <person name="Shiraishi A."/>
            <person name="Nakayama K."/>
            <person name="Satake H."/>
        </authorList>
    </citation>
    <scope>NUCLEOTIDE SEQUENCE</scope>
</reference>
<dbReference type="EMBL" id="BQNB010014212">
    <property type="protein sequence ID" value="GJT25411.1"/>
    <property type="molecule type" value="Genomic_DNA"/>
</dbReference>
<keyword evidence="1" id="KW-0863">Zinc-finger</keyword>
<accession>A0ABQ5CHT1</accession>
<dbReference type="Pfam" id="PF00098">
    <property type="entry name" value="zf-CCHC"/>
    <property type="match status" value="1"/>
</dbReference>
<reference evidence="3" key="2">
    <citation type="submission" date="2022-01" db="EMBL/GenBank/DDBJ databases">
        <authorList>
            <person name="Yamashiro T."/>
            <person name="Shiraishi A."/>
            <person name="Satake H."/>
            <person name="Nakayama K."/>
        </authorList>
    </citation>
    <scope>NUCLEOTIDE SEQUENCE</scope>
</reference>
<evidence type="ECO:0000313" key="4">
    <source>
        <dbReference type="Proteomes" id="UP001151760"/>
    </source>
</evidence>
<feature type="domain" description="CCHC-type" evidence="2">
    <location>
        <begin position="254"/>
        <end position="268"/>
    </location>
</feature>
<sequence>MPEALVPCTRTYRKQSISSGGRRFPTGRYVVPTGRVIATVSTKVPTGSRKRTDRDTRGNKGFFLCQYGRQLLYQRETKARTILLQSLPEDHMKVLSQLYQMKARTDMKTCTEGSLELYHLHGHRRNQPLKTRGCSVAPTHSAFISAASTNSKWSTADSKCQPSSVSYTTTSSSADASGNVLENVLHSFVAESDPQQQITYEDFDQIGKLDLEELDIKWQMAMLSVRINRFEKKAGRKFKFNNKDAARFDKKKVRCYQCSELGHFARECTGKKVDSKTSEDMEKGASEVYGMIVGYGDDAVIPAVDAADGVSTDGIFADGVFVATGNVLIGVSVVRLGVGTDGVSVYVTSSDVLMLKSQFCTYGVIPSRNRNNNIYSCWPGSLNNQMDYGWGRWGNVLRTSAGCCWQSNGPYHSIRDPRSMVDLNNLRDNPHTNKDLGTLSLLEVGDRYSMITNTHAGTHELTEIQSVMNNVIVVPSFPLTIFQVKDFTEELLGFMDKHYEANSAQRILGKQLIRSCGSGVLLLHSAEMEGIHHHPTTGIFSESTYDADFGGSIIGDITFTSLTKGKGTLKKSKFGESALAGYVHDQQRNNHTDYLHYDMQEEMTTGLLIRMGKLVPCQKGKTAIGQIGFLRIKRDCQRNSS</sequence>
<evidence type="ECO:0000256" key="1">
    <source>
        <dbReference type="PROSITE-ProRule" id="PRU00047"/>
    </source>
</evidence>
<dbReference type="InterPro" id="IPR001878">
    <property type="entry name" value="Znf_CCHC"/>
</dbReference>
<dbReference type="InterPro" id="IPR036875">
    <property type="entry name" value="Znf_CCHC_sf"/>
</dbReference>
<gene>
    <name evidence="3" type="ORF">Tco_0895348</name>
</gene>
<keyword evidence="1" id="KW-0479">Metal-binding</keyword>
<organism evidence="3 4">
    <name type="scientific">Tanacetum coccineum</name>
    <dbReference type="NCBI Taxonomy" id="301880"/>
    <lineage>
        <taxon>Eukaryota</taxon>
        <taxon>Viridiplantae</taxon>
        <taxon>Streptophyta</taxon>
        <taxon>Embryophyta</taxon>
        <taxon>Tracheophyta</taxon>
        <taxon>Spermatophyta</taxon>
        <taxon>Magnoliopsida</taxon>
        <taxon>eudicotyledons</taxon>
        <taxon>Gunneridae</taxon>
        <taxon>Pentapetalae</taxon>
        <taxon>asterids</taxon>
        <taxon>campanulids</taxon>
        <taxon>Asterales</taxon>
        <taxon>Asteraceae</taxon>
        <taxon>Asteroideae</taxon>
        <taxon>Anthemideae</taxon>
        <taxon>Anthemidinae</taxon>
        <taxon>Tanacetum</taxon>
    </lineage>
</organism>
<keyword evidence="1" id="KW-0862">Zinc</keyword>
<dbReference type="Proteomes" id="UP001151760">
    <property type="component" value="Unassembled WGS sequence"/>
</dbReference>
<evidence type="ECO:0000313" key="3">
    <source>
        <dbReference type="EMBL" id="GJT25411.1"/>
    </source>
</evidence>
<dbReference type="SUPFAM" id="SSF57756">
    <property type="entry name" value="Retrovirus zinc finger-like domains"/>
    <property type="match status" value="1"/>
</dbReference>
<dbReference type="PROSITE" id="PS50158">
    <property type="entry name" value="ZF_CCHC"/>
    <property type="match status" value="1"/>
</dbReference>
<dbReference type="Gene3D" id="4.10.60.10">
    <property type="entry name" value="Zinc finger, CCHC-type"/>
    <property type="match status" value="1"/>
</dbReference>
<keyword evidence="4" id="KW-1185">Reference proteome</keyword>
<protein>
    <submittedName>
        <fullName evidence="3">Ribonuclease H-like domain-containing protein</fullName>
    </submittedName>
</protein>
<evidence type="ECO:0000259" key="2">
    <source>
        <dbReference type="PROSITE" id="PS50158"/>
    </source>
</evidence>
<comment type="caution">
    <text evidence="3">The sequence shown here is derived from an EMBL/GenBank/DDBJ whole genome shotgun (WGS) entry which is preliminary data.</text>
</comment>